<organism evidence="3">
    <name type="scientific">Blautia glucerasea</name>
    <dbReference type="NCBI Taxonomy" id="536633"/>
    <lineage>
        <taxon>Bacteria</taxon>
        <taxon>Bacillati</taxon>
        <taxon>Bacillota</taxon>
        <taxon>Clostridia</taxon>
        <taxon>Lachnospirales</taxon>
        <taxon>Lachnospiraceae</taxon>
        <taxon>Blautia</taxon>
    </lineage>
</organism>
<dbReference type="EMBL" id="CACRST010000009">
    <property type="protein sequence ID" value="VYS81467.1"/>
    <property type="molecule type" value="Genomic_DNA"/>
</dbReference>
<keyword evidence="2" id="KW-0472">Membrane</keyword>
<evidence type="ECO:0000256" key="1">
    <source>
        <dbReference type="SAM" id="MobiDB-lite"/>
    </source>
</evidence>
<evidence type="ECO:0000256" key="2">
    <source>
        <dbReference type="SAM" id="Phobius"/>
    </source>
</evidence>
<feature type="transmembrane region" description="Helical" evidence="2">
    <location>
        <begin position="29"/>
        <end position="47"/>
    </location>
</feature>
<evidence type="ECO:0000313" key="3">
    <source>
        <dbReference type="EMBL" id="VYS81467.1"/>
    </source>
</evidence>
<accession>A0A6N2RKA8</accession>
<protein>
    <submittedName>
        <fullName evidence="3">Uncharacterized protein</fullName>
    </submittedName>
</protein>
<keyword evidence="2" id="KW-1133">Transmembrane helix</keyword>
<dbReference type="RefSeq" id="WP_156352735.1">
    <property type="nucleotide sequence ID" value="NZ_CACRST010000009.1"/>
</dbReference>
<sequence>MLRKSITAAIIAATEIVLTLDWWDGLIKTLMAAVALWWMVFLLLIGMEEEKDAESIQRDSKAPQRKHRAA</sequence>
<proteinExistence type="predicted"/>
<reference evidence="3" key="1">
    <citation type="submission" date="2019-11" db="EMBL/GenBank/DDBJ databases">
        <authorList>
            <person name="Feng L."/>
        </authorList>
    </citation>
    <scope>NUCLEOTIDE SEQUENCE</scope>
    <source>
        <strain evidence="3">BgluceraseaLFYP119</strain>
    </source>
</reference>
<feature type="compositionally biased region" description="Basic and acidic residues" evidence="1">
    <location>
        <begin position="53"/>
        <end position="62"/>
    </location>
</feature>
<dbReference type="AlphaFoldDB" id="A0A6N2RKA8"/>
<gene>
    <name evidence="3" type="ORF">BGLFYP119_00693</name>
</gene>
<name>A0A6N2RKA8_9FIRM</name>
<feature type="region of interest" description="Disordered" evidence="1">
    <location>
        <begin position="51"/>
        <end position="70"/>
    </location>
</feature>
<keyword evidence="2" id="KW-0812">Transmembrane</keyword>